<dbReference type="Pfam" id="PF13740">
    <property type="entry name" value="ACT_6"/>
    <property type="match status" value="1"/>
</dbReference>
<dbReference type="PROSITE" id="PS51671">
    <property type="entry name" value="ACT"/>
    <property type="match status" value="1"/>
</dbReference>
<evidence type="ECO:0000256" key="1">
    <source>
        <dbReference type="PIRNR" id="PIRNR028103"/>
    </source>
</evidence>
<sequence>MNVQLTITIAGPDRPQLINQLAAQSHELGGKWLVSKINRLDNQIVGLLKVDIPEASVAKLKEAFSRYPELQPRVLQLPQPVPSVDLVPHKLKIEADDRAGIVNDITHILDDLGAEIVHIENHRVGLPELGKTLFFAEMEIEAPRELNLEQMQEALQQAEEQMRVHLIS</sequence>
<evidence type="ECO:0000313" key="3">
    <source>
        <dbReference type="EMBL" id="UTV28462.1"/>
    </source>
</evidence>
<feature type="domain" description="ACT" evidence="2">
    <location>
        <begin position="90"/>
        <end position="168"/>
    </location>
</feature>
<reference evidence="3" key="1">
    <citation type="submission" date="2022-07" db="EMBL/GenBank/DDBJ databases">
        <title>Genome sequencing of Photobacterium atrarenae GJH2-4.</title>
        <authorList>
            <person name="Park S.-J."/>
        </authorList>
    </citation>
    <scope>NUCLEOTIDE SEQUENCE</scope>
    <source>
        <strain evidence="3">GJH2-4</strain>
    </source>
</reference>
<dbReference type="Gene3D" id="3.30.70.260">
    <property type="match status" value="2"/>
</dbReference>
<dbReference type="PIRSF" id="PIRSF028103">
    <property type="entry name" value="GcvR"/>
    <property type="match status" value="1"/>
</dbReference>
<evidence type="ECO:0000259" key="2">
    <source>
        <dbReference type="PROSITE" id="PS51671"/>
    </source>
</evidence>
<dbReference type="Proteomes" id="UP001057998">
    <property type="component" value="Chromosome 1"/>
</dbReference>
<keyword evidence="1" id="KW-0804">Transcription</keyword>
<dbReference type="EMBL" id="CP101508">
    <property type="protein sequence ID" value="UTV28462.1"/>
    <property type="molecule type" value="Genomic_DNA"/>
</dbReference>
<gene>
    <name evidence="3" type="ORF">NNL38_04235</name>
</gene>
<keyword evidence="1" id="KW-0963">Cytoplasm</keyword>
<evidence type="ECO:0000313" key="4">
    <source>
        <dbReference type="Proteomes" id="UP001057998"/>
    </source>
</evidence>
<accession>A0ABY5GGP7</accession>
<dbReference type="InterPro" id="IPR045865">
    <property type="entry name" value="ACT-like_dom_sf"/>
</dbReference>
<name>A0ABY5GGP7_9GAMM</name>
<comment type="subcellular location">
    <subcellularLocation>
        <location evidence="1">Cytoplasm</location>
    </subcellularLocation>
</comment>
<keyword evidence="1" id="KW-0678">Repressor</keyword>
<organism evidence="3 4">
    <name type="scientific">Photobacterium atrarenae</name>
    <dbReference type="NCBI Taxonomy" id="865757"/>
    <lineage>
        <taxon>Bacteria</taxon>
        <taxon>Pseudomonadati</taxon>
        <taxon>Pseudomonadota</taxon>
        <taxon>Gammaproteobacteria</taxon>
        <taxon>Vibrionales</taxon>
        <taxon>Vibrionaceae</taxon>
        <taxon>Photobacterium</taxon>
    </lineage>
</organism>
<dbReference type="InterPro" id="IPR016867">
    <property type="entry name" value="GcvR"/>
</dbReference>
<keyword evidence="4" id="KW-1185">Reference proteome</keyword>
<dbReference type="RefSeq" id="WP_255389777.1">
    <property type="nucleotide sequence ID" value="NZ_CP101508.1"/>
</dbReference>
<dbReference type="InterPro" id="IPR002912">
    <property type="entry name" value="ACT_dom"/>
</dbReference>
<proteinExistence type="predicted"/>
<dbReference type="SUPFAM" id="SSF55021">
    <property type="entry name" value="ACT-like"/>
    <property type="match status" value="2"/>
</dbReference>
<dbReference type="PANTHER" id="PTHR34875:SF6">
    <property type="entry name" value="UPF0237 PROTEIN MJ1558"/>
    <property type="match status" value="1"/>
</dbReference>
<protein>
    <recommendedName>
        <fullName evidence="1">Glycine cleavage system transcriptional repressor</fullName>
    </recommendedName>
</protein>
<dbReference type="PANTHER" id="PTHR34875">
    <property type="entry name" value="UPF0237 PROTEIN MJ1558"/>
    <property type="match status" value="1"/>
</dbReference>
<dbReference type="InterPro" id="IPR050990">
    <property type="entry name" value="UPF0237/GcvR_regulator"/>
</dbReference>